<feature type="non-terminal residue" evidence="1">
    <location>
        <position position="1"/>
    </location>
</feature>
<keyword evidence="2" id="KW-1185">Reference proteome</keyword>
<gene>
    <name evidence="1" type="ORF">SAMN02745178_02731</name>
</gene>
<dbReference type="EMBL" id="FUYF01000034">
    <property type="protein sequence ID" value="SKA96639.1"/>
    <property type="molecule type" value="Genomic_DNA"/>
</dbReference>
<name>A0A1T4Y4C4_9FIRM</name>
<organism evidence="1 2">
    <name type="scientific">Gemmiger formicilis</name>
    <dbReference type="NCBI Taxonomy" id="745368"/>
    <lineage>
        <taxon>Bacteria</taxon>
        <taxon>Bacillati</taxon>
        <taxon>Bacillota</taxon>
        <taxon>Clostridia</taxon>
        <taxon>Eubacteriales</taxon>
        <taxon>Gemmiger</taxon>
    </lineage>
</organism>
<dbReference type="Proteomes" id="UP000190286">
    <property type="component" value="Unassembled WGS sequence"/>
</dbReference>
<protein>
    <submittedName>
        <fullName evidence="1">Uncharacterized protein</fullName>
    </submittedName>
</protein>
<evidence type="ECO:0000313" key="1">
    <source>
        <dbReference type="EMBL" id="SKA96639.1"/>
    </source>
</evidence>
<reference evidence="1 2" key="1">
    <citation type="submission" date="2017-02" db="EMBL/GenBank/DDBJ databases">
        <authorList>
            <person name="Peterson S.W."/>
        </authorList>
    </citation>
    <scope>NUCLEOTIDE SEQUENCE [LARGE SCALE GENOMIC DNA]</scope>
    <source>
        <strain evidence="1 2">ATCC 27749</strain>
    </source>
</reference>
<accession>A0A1T4Y4C4</accession>
<sequence length="56" mass="6334">SLLGHADTAFLERTYCHPQDVAKRQAANLMQDLLNNQNPCYVAFMKNKNRKAKKAG</sequence>
<proteinExistence type="predicted"/>
<dbReference type="AlphaFoldDB" id="A0A1T4Y4C4"/>
<evidence type="ECO:0000313" key="2">
    <source>
        <dbReference type="Proteomes" id="UP000190286"/>
    </source>
</evidence>